<evidence type="ECO:0000313" key="1">
    <source>
        <dbReference type="EMBL" id="QIY90293.1"/>
    </source>
</evidence>
<sequence>MNLYTLFSFHEKEDYYFSVIDKQGIIFNKFQLPGYRDTPVRNNCIPIKEEFSEEHHLNLDDFLHQYDLYTCYTGGVGDLFSEKAVLALREELRGEVEFIPCMLKGRPVPVYAALFLKSAPLVKDFNGMGFTFEHWNTLDIKYAVQDENKGIKFVTRAFTELVKKHRLIIECRLQTNEHTS</sequence>
<proteinExistence type="predicted"/>
<evidence type="ECO:0000313" key="2">
    <source>
        <dbReference type="Proteomes" id="UP000501570"/>
    </source>
</evidence>
<dbReference type="EMBL" id="CP050995">
    <property type="protein sequence ID" value="QIY90293.1"/>
    <property type="molecule type" value="Genomic_DNA"/>
</dbReference>
<reference evidence="1 2" key="1">
    <citation type="submission" date="2019-09" db="EMBL/GenBank/DDBJ databases">
        <title>FDA dAtabase for Regulatory Grade micrObial Sequences (FDA-ARGOS): Supporting development and validation of Infectious Disease Dx tests.</title>
        <authorList>
            <person name="Sciortino C."/>
            <person name="Tallon L."/>
            <person name="Sadzewicz L."/>
            <person name="Vavikolanu K."/>
            <person name="Mehta A."/>
            <person name="Aluvathingal J."/>
            <person name="Nadendla S."/>
            <person name="Nandy P."/>
            <person name="Geyer C."/>
            <person name="Yan Y."/>
            <person name="Sichtig H."/>
        </authorList>
    </citation>
    <scope>NUCLEOTIDE SEQUENCE [LARGE SCALE GENOMIC DNA]</scope>
    <source>
        <strain evidence="1 2">FDAARGOS_636</strain>
    </source>
</reference>
<organism evidence="1 2">
    <name type="scientific">Chryseobacterium gallinarum</name>
    <dbReference type="NCBI Taxonomy" id="1324352"/>
    <lineage>
        <taxon>Bacteria</taxon>
        <taxon>Pseudomonadati</taxon>
        <taxon>Bacteroidota</taxon>
        <taxon>Flavobacteriia</taxon>
        <taxon>Flavobacteriales</taxon>
        <taxon>Weeksellaceae</taxon>
        <taxon>Chryseobacterium group</taxon>
        <taxon>Chryseobacterium</taxon>
    </lineage>
</organism>
<accession>A0ABX6KR66</accession>
<protein>
    <submittedName>
        <fullName evidence="1">Uncharacterized protein</fullName>
    </submittedName>
</protein>
<dbReference type="RefSeq" id="WP_168238002.1">
    <property type="nucleotide sequence ID" value="NZ_CP050995.1"/>
</dbReference>
<dbReference type="Proteomes" id="UP000501570">
    <property type="component" value="Chromosome"/>
</dbReference>
<gene>
    <name evidence="1" type="ORF">FOB44_06330</name>
</gene>
<name>A0ABX6KR66_CHRGL</name>
<keyword evidence="2" id="KW-1185">Reference proteome</keyword>